<dbReference type="InterPro" id="IPR041492">
    <property type="entry name" value="HAD_2"/>
</dbReference>
<dbReference type="GO" id="GO:0016787">
    <property type="term" value="F:hydrolase activity"/>
    <property type="evidence" value="ECO:0007669"/>
    <property type="project" value="UniProtKB-KW"/>
</dbReference>
<evidence type="ECO:0000256" key="5">
    <source>
        <dbReference type="ARBA" id="ARBA00023277"/>
    </source>
</evidence>
<name>A0A4R6WY10_9PROT</name>
<comment type="similarity">
    <text evidence="2">Belongs to the HAD-like hydrolase superfamily. CbbY/CbbZ/Gph/YieH family.</text>
</comment>
<dbReference type="SFLD" id="SFLDG01135">
    <property type="entry name" value="C1.5.6:_HAD__Beta-PGM__Phospha"/>
    <property type="match status" value="1"/>
</dbReference>
<dbReference type="GO" id="GO:0046872">
    <property type="term" value="F:metal ion binding"/>
    <property type="evidence" value="ECO:0007669"/>
    <property type="project" value="UniProtKB-KW"/>
</dbReference>
<dbReference type="Pfam" id="PF13419">
    <property type="entry name" value="HAD_2"/>
    <property type="match status" value="1"/>
</dbReference>
<dbReference type="EMBL" id="SNYW01000006">
    <property type="protein sequence ID" value="TDQ84323.1"/>
    <property type="molecule type" value="Genomic_DNA"/>
</dbReference>
<evidence type="ECO:0000256" key="3">
    <source>
        <dbReference type="ARBA" id="ARBA00022723"/>
    </source>
</evidence>
<dbReference type="SFLD" id="SFLDG01129">
    <property type="entry name" value="C1.5:_HAD__Beta-PGM__Phosphata"/>
    <property type="match status" value="1"/>
</dbReference>
<dbReference type="InterPro" id="IPR023214">
    <property type="entry name" value="HAD_sf"/>
</dbReference>
<evidence type="ECO:0000256" key="4">
    <source>
        <dbReference type="ARBA" id="ARBA00022842"/>
    </source>
</evidence>
<dbReference type="SUPFAM" id="SSF56784">
    <property type="entry name" value="HAD-like"/>
    <property type="match status" value="1"/>
</dbReference>
<evidence type="ECO:0000256" key="1">
    <source>
        <dbReference type="ARBA" id="ARBA00001946"/>
    </source>
</evidence>
<dbReference type="Gene3D" id="1.10.150.240">
    <property type="entry name" value="Putative phosphatase, domain 2"/>
    <property type="match status" value="1"/>
</dbReference>
<evidence type="ECO:0000313" key="6">
    <source>
        <dbReference type="EMBL" id="TDQ84323.1"/>
    </source>
</evidence>
<keyword evidence="3" id="KW-0479">Metal-binding</keyword>
<comment type="caution">
    <text evidence="6">The sequence shown here is derived from an EMBL/GenBank/DDBJ whole genome shotgun (WGS) entry which is preliminary data.</text>
</comment>
<dbReference type="InterPro" id="IPR006439">
    <property type="entry name" value="HAD-SF_hydro_IA"/>
</dbReference>
<dbReference type="InterPro" id="IPR036412">
    <property type="entry name" value="HAD-like_sf"/>
</dbReference>
<dbReference type="PRINTS" id="PR00413">
    <property type="entry name" value="HADHALOGNASE"/>
</dbReference>
<dbReference type="PANTHER" id="PTHR46193:SF18">
    <property type="entry name" value="HEXITOL PHOSPHATASE B"/>
    <property type="match status" value="1"/>
</dbReference>
<dbReference type="NCBIfam" id="TIGR01509">
    <property type="entry name" value="HAD-SF-IA-v3"/>
    <property type="match status" value="1"/>
</dbReference>
<dbReference type="PANTHER" id="PTHR46193">
    <property type="entry name" value="6-PHOSPHOGLUCONATE PHOSPHATASE"/>
    <property type="match status" value="1"/>
</dbReference>
<dbReference type="Gene3D" id="3.40.50.1000">
    <property type="entry name" value="HAD superfamily/HAD-like"/>
    <property type="match status" value="1"/>
</dbReference>
<sequence length="232" mass="24455">MNAALLFDLDGTLVDTDHLHIAAFNEVLAGHGIQLDRADYVKRVMGRANAAIAAELLPALPTAEAMRLLAEKEEAYRSLTRRLAEAAPQPGAGLTPIAGLISLLDWADARGIRSAVVTNAPRRNADLVLAALRLADRFATIVIADELPEMKPHPLPYLTALERLGAAASQSVVFEDSPSGIVAGSRAGLPVLGLMTTLSEAALVDAGATFAIADFHDSRIRPFVAGRQPAIA</sequence>
<keyword evidence="7" id="KW-1185">Reference proteome</keyword>
<reference evidence="6 7" key="1">
    <citation type="submission" date="2019-03" db="EMBL/GenBank/DDBJ databases">
        <title>Genomic Encyclopedia of Type Strains, Phase III (KMG-III): the genomes of soil and plant-associated and newly described type strains.</title>
        <authorList>
            <person name="Whitman W."/>
        </authorList>
    </citation>
    <scope>NUCLEOTIDE SEQUENCE [LARGE SCALE GENOMIC DNA]</scope>
    <source>
        <strain evidence="6 7">CGMCC 1.7660</strain>
    </source>
</reference>
<keyword evidence="4" id="KW-0460">Magnesium</keyword>
<dbReference type="AlphaFoldDB" id="A0A4R6WY10"/>
<dbReference type="InterPro" id="IPR023198">
    <property type="entry name" value="PGP-like_dom2"/>
</dbReference>
<dbReference type="CDD" id="cd07505">
    <property type="entry name" value="HAD_BPGM-like"/>
    <property type="match status" value="1"/>
</dbReference>
<dbReference type="Proteomes" id="UP000295783">
    <property type="component" value="Unassembled WGS sequence"/>
</dbReference>
<evidence type="ECO:0000256" key="2">
    <source>
        <dbReference type="ARBA" id="ARBA00006171"/>
    </source>
</evidence>
<dbReference type="OrthoDB" id="9800058at2"/>
<dbReference type="InterPro" id="IPR051600">
    <property type="entry name" value="Beta-PGM-like"/>
</dbReference>
<protein>
    <submittedName>
        <fullName evidence="6">HAD superfamily hydrolase (TIGR01509 family)</fullName>
    </submittedName>
</protein>
<dbReference type="RefSeq" id="WP_133612356.1">
    <property type="nucleotide sequence ID" value="NZ_SNYW01000006.1"/>
</dbReference>
<dbReference type="SFLD" id="SFLDS00003">
    <property type="entry name" value="Haloacid_Dehalogenase"/>
    <property type="match status" value="1"/>
</dbReference>
<proteinExistence type="inferred from homology"/>
<organism evidence="6 7">
    <name type="scientific">Dongia mobilis</name>
    <dbReference type="NCBI Taxonomy" id="578943"/>
    <lineage>
        <taxon>Bacteria</taxon>
        <taxon>Pseudomonadati</taxon>
        <taxon>Pseudomonadota</taxon>
        <taxon>Alphaproteobacteria</taxon>
        <taxon>Rhodospirillales</taxon>
        <taxon>Dongiaceae</taxon>
        <taxon>Dongia</taxon>
    </lineage>
</organism>
<keyword evidence="6" id="KW-0378">Hydrolase</keyword>
<comment type="cofactor">
    <cofactor evidence="1">
        <name>Mg(2+)</name>
        <dbReference type="ChEBI" id="CHEBI:18420"/>
    </cofactor>
</comment>
<keyword evidence="5" id="KW-0119">Carbohydrate metabolism</keyword>
<gene>
    <name evidence="6" type="ORF">A8950_0873</name>
</gene>
<evidence type="ECO:0000313" key="7">
    <source>
        <dbReference type="Proteomes" id="UP000295783"/>
    </source>
</evidence>
<accession>A0A4R6WY10</accession>